<accession>A0A6M0RFP1</accession>
<gene>
    <name evidence="1" type="ORF">DXZ20_02985</name>
</gene>
<sequence length="80" mass="9360">MTQVLKPDQSYTFSKIFELKIPADELAQELGYTLSRKRLDLPRFPGGLDRIQELCDRIEEILPYVNLASETSRREVLYKL</sequence>
<organism evidence="1 2">
    <name type="scientific">Adonisia turfae CCMR0081</name>
    <dbReference type="NCBI Taxonomy" id="2292702"/>
    <lineage>
        <taxon>Bacteria</taxon>
        <taxon>Bacillati</taxon>
        <taxon>Cyanobacteriota</taxon>
        <taxon>Adonisia</taxon>
        <taxon>Adonisia turfae</taxon>
    </lineage>
</organism>
<reference evidence="1 2" key="1">
    <citation type="journal article" date="2020" name="Microb. Ecol.">
        <title>Ecogenomics of the Marine Benthic Filamentous Cyanobacterium Adonisia.</title>
        <authorList>
            <person name="Walter J.M."/>
            <person name="Coutinho F.H."/>
            <person name="Leomil L."/>
            <person name="Hargreaves P.I."/>
            <person name="Campeao M.E."/>
            <person name="Vieira V.V."/>
            <person name="Silva B.S."/>
            <person name="Fistarol G.O."/>
            <person name="Salomon P.S."/>
            <person name="Sawabe T."/>
            <person name="Mino S."/>
            <person name="Hosokawa M."/>
            <person name="Miyashita H."/>
            <person name="Maruyama F."/>
            <person name="van Verk M.C."/>
            <person name="Dutilh B.E."/>
            <person name="Thompson C.C."/>
            <person name="Thompson F.L."/>
        </authorList>
    </citation>
    <scope>NUCLEOTIDE SEQUENCE [LARGE SCALE GENOMIC DNA]</scope>
    <source>
        <strain evidence="1 2">CCMR0081</strain>
    </source>
</reference>
<dbReference type="Proteomes" id="UP000481033">
    <property type="component" value="Unassembled WGS sequence"/>
</dbReference>
<keyword evidence="2" id="KW-1185">Reference proteome</keyword>
<name>A0A6M0RFP1_9CYAN</name>
<dbReference type="RefSeq" id="WP_163696319.1">
    <property type="nucleotide sequence ID" value="NZ_QXHD01000003.1"/>
</dbReference>
<comment type="caution">
    <text evidence="1">The sequence shown here is derived from an EMBL/GenBank/DDBJ whole genome shotgun (WGS) entry which is preliminary data.</text>
</comment>
<evidence type="ECO:0000313" key="1">
    <source>
        <dbReference type="EMBL" id="NEZ54673.1"/>
    </source>
</evidence>
<evidence type="ECO:0000313" key="2">
    <source>
        <dbReference type="Proteomes" id="UP000481033"/>
    </source>
</evidence>
<dbReference type="AlphaFoldDB" id="A0A6M0RFP1"/>
<protein>
    <submittedName>
        <fullName evidence="1">Uncharacterized protein</fullName>
    </submittedName>
</protein>
<dbReference type="EMBL" id="QXHD01000003">
    <property type="protein sequence ID" value="NEZ54673.1"/>
    <property type="molecule type" value="Genomic_DNA"/>
</dbReference>
<proteinExistence type="predicted"/>